<protein>
    <recommendedName>
        <fullName evidence="4">DUF3953 domain-containing protein</fullName>
    </recommendedName>
</protein>
<dbReference type="Proteomes" id="UP001497527">
    <property type="component" value="Unassembled WGS sequence"/>
</dbReference>
<sequence>MFTLIAAKMFTTGRIIFASLFVIAFVAMMLFSYKKDAKNNKKHYQNGALYVAIGIIAVIGFLFLSKFLIKG</sequence>
<evidence type="ECO:0008006" key="4">
    <source>
        <dbReference type="Google" id="ProtNLM"/>
    </source>
</evidence>
<keyword evidence="3" id="KW-1185">Reference proteome</keyword>
<reference evidence="2 3" key="1">
    <citation type="submission" date="2024-05" db="EMBL/GenBank/DDBJ databases">
        <authorList>
            <person name="Duchaud E."/>
        </authorList>
    </citation>
    <scope>NUCLEOTIDE SEQUENCE [LARGE SCALE GENOMIC DNA]</scope>
    <source>
        <strain evidence="2">Ena-SAMPLE-TAB-13-05-2024-13:56:06:370-140308</strain>
    </source>
</reference>
<gene>
    <name evidence="2" type="ORF">T190423A01A_10754</name>
</gene>
<evidence type="ECO:0000256" key="1">
    <source>
        <dbReference type="SAM" id="Phobius"/>
    </source>
</evidence>
<name>A0ABP1F1G9_9FLAO</name>
<accession>A0ABP1F1G9</accession>
<evidence type="ECO:0000313" key="3">
    <source>
        <dbReference type="Proteomes" id="UP001497527"/>
    </source>
</evidence>
<feature type="transmembrane region" description="Helical" evidence="1">
    <location>
        <begin position="12"/>
        <end position="33"/>
    </location>
</feature>
<comment type="caution">
    <text evidence="2">The sequence shown here is derived from an EMBL/GenBank/DDBJ whole genome shotgun (WGS) entry which is preliminary data.</text>
</comment>
<dbReference type="EMBL" id="CAXJIO010000010">
    <property type="protein sequence ID" value="CAL2102191.1"/>
    <property type="molecule type" value="Genomic_DNA"/>
</dbReference>
<keyword evidence="1" id="KW-1133">Transmembrane helix</keyword>
<dbReference type="RefSeq" id="WP_348714331.1">
    <property type="nucleotide sequence ID" value="NZ_CAXJIO010000010.1"/>
</dbReference>
<evidence type="ECO:0000313" key="2">
    <source>
        <dbReference type="EMBL" id="CAL2102191.1"/>
    </source>
</evidence>
<proteinExistence type="predicted"/>
<feature type="transmembrane region" description="Helical" evidence="1">
    <location>
        <begin position="48"/>
        <end position="69"/>
    </location>
</feature>
<keyword evidence="1" id="KW-0472">Membrane</keyword>
<keyword evidence="1" id="KW-0812">Transmembrane</keyword>
<organism evidence="2 3">
    <name type="scientific">Tenacibaculum polynesiense</name>
    <dbReference type="NCBI Taxonomy" id="3137857"/>
    <lineage>
        <taxon>Bacteria</taxon>
        <taxon>Pseudomonadati</taxon>
        <taxon>Bacteroidota</taxon>
        <taxon>Flavobacteriia</taxon>
        <taxon>Flavobacteriales</taxon>
        <taxon>Flavobacteriaceae</taxon>
        <taxon>Tenacibaculum</taxon>
    </lineage>
</organism>